<dbReference type="EMBL" id="LNPX01000010">
    <property type="protein sequence ID" value="OEK58465.1"/>
    <property type="molecule type" value="Genomic_DNA"/>
</dbReference>
<dbReference type="Proteomes" id="UP000095464">
    <property type="component" value="Unassembled WGS sequence"/>
</dbReference>
<gene>
    <name evidence="5" type="ORF">ASS94_03125</name>
</gene>
<dbReference type="InterPro" id="IPR018060">
    <property type="entry name" value="HTH_AraC"/>
</dbReference>
<evidence type="ECO:0000313" key="6">
    <source>
        <dbReference type="Proteomes" id="UP000095464"/>
    </source>
</evidence>
<keyword evidence="3" id="KW-0804">Transcription</keyword>
<dbReference type="GO" id="GO:0003700">
    <property type="term" value="F:DNA-binding transcription factor activity"/>
    <property type="evidence" value="ECO:0007669"/>
    <property type="project" value="InterPro"/>
</dbReference>
<dbReference type="Gene3D" id="1.10.10.60">
    <property type="entry name" value="Homeodomain-like"/>
    <property type="match status" value="2"/>
</dbReference>
<proteinExistence type="predicted"/>
<sequence>MISSLSIRSHYTTELTRCINKVIILLPLGKPCKINLNGSIMTIENGVIINNADLYQMIDVQDLLELDIPLPLFIEKDACLSHSFFDFNQIRYVEQFKNLILQKLQNNAQDKNVMNYYISNIIEFLLKEAKVTLQYNYLPPLYTKHPLVYRLTQYIHKNIYDTLTTKQVSKTFFISQSYISILFSKILTMNFKQYISSLKIALSVFDLIQDSKAIHDVATKYKFMNVSTYSKHFKHYIGVPPKRYIYQFRKGYFNDPYQIAINEPNLSKYFSDIHYYSRNQTEIPYTLNLADLSFNQRFHDTFMVIRIDNLQDLLKFSYNAIQNNIYSNFSKVNFLIKNTDFVYLNDLDTQQLFETIKYLITQGYDLTFKITTLNLMQTFDYHVLKVLKETLNTKNCLEQITLLFELEISSIKDMQCLIKRLNHQFPLLKTGIVIDSFIEYGHNLTHIIKKINALQVDYFYINHDLITFGNLISKKSTYSKSENTLKQNIALFLHKMGIKHSKKLIFAKITHNALKAYFNNETDATHILLSELLIELNQYIAGFGYAYYTDDKEHFMLINHHQSVMPIVHVYSLLKPFLNNQVALLSYGIIAKTKNHYHFLLFNNQSNQTHKYVEVNINHNFSNDFPVFTRLLNRDHGMVSQLVPHKLNQKYINPAILKQINNTNYPLAKLNMHAHKEPMVLTVSNSSLLYFMIPIK</sequence>
<dbReference type="Pfam" id="PF12833">
    <property type="entry name" value="HTH_18"/>
    <property type="match status" value="1"/>
</dbReference>
<dbReference type="SMART" id="SM00342">
    <property type="entry name" value="HTH_ARAC"/>
    <property type="match status" value="1"/>
</dbReference>
<organism evidence="5 6">
    <name type="scientific">Staphylococcus equorum</name>
    <dbReference type="NCBI Taxonomy" id="246432"/>
    <lineage>
        <taxon>Bacteria</taxon>
        <taxon>Bacillati</taxon>
        <taxon>Bacillota</taxon>
        <taxon>Bacilli</taxon>
        <taxon>Bacillales</taxon>
        <taxon>Staphylococcaceae</taxon>
        <taxon>Staphylococcus</taxon>
    </lineage>
</organism>
<keyword evidence="1" id="KW-0805">Transcription regulation</keyword>
<keyword evidence="2" id="KW-0238">DNA-binding</keyword>
<evidence type="ECO:0000259" key="4">
    <source>
        <dbReference type="PROSITE" id="PS01124"/>
    </source>
</evidence>
<dbReference type="SUPFAM" id="SSF46689">
    <property type="entry name" value="Homeodomain-like"/>
    <property type="match status" value="1"/>
</dbReference>
<reference evidence="6" key="1">
    <citation type="submission" date="2015-11" db="EMBL/GenBank/DDBJ databases">
        <title>Genomic diversity of Staphylococcus saprophyticus strains from urinary tract infections, animal surfaces, and fermented foods.</title>
        <authorList>
            <person name="Wolfe B.E."/>
        </authorList>
    </citation>
    <scope>NUCLEOTIDE SEQUENCE [LARGE SCALE GENOMIC DNA]</scope>
    <source>
        <strain evidence="6">738_7</strain>
    </source>
</reference>
<evidence type="ECO:0000256" key="2">
    <source>
        <dbReference type="ARBA" id="ARBA00023125"/>
    </source>
</evidence>
<dbReference type="InterPro" id="IPR009057">
    <property type="entry name" value="Homeodomain-like_sf"/>
</dbReference>
<feature type="domain" description="HTH araC/xylS-type" evidence="4">
    <location>
        <begin position="149"/>
        <end position="247"/>
    </location>
</feature>
<dbReference type="PANTHER" id="PTHR43280:SF2">
    <property type="entry name" value="HTH-TYPE TRANSCRIPTIONAL REGULATOR EXSA"/>
    <property type="match status" value="1"/>
</dbReference>
<dbReference type="GO" id="GO:0043565">
    <property type="term" value="F:sequence-specific DNA binding"/>
    <property type="evidence" value="ECO:0007669"/>
    <property type="project" value="InterPro"/>
</dbReference>
<evidence type="ECO:0000313" key="5">
    <source>
        <dbReference type="EMBL" id="OEK58465.1"/>
    </source>
</evidence>
<dbReference type="AlphaFoldDB" id="A0AAP7IEQ5"/>
<comment type="caution">
    <text evidence="5">The sequence shown here is derived from an EMBL/GenBank/DDBJ whole genome shotgun (WGS) entry which is preliminary data.</text>
</comment>
<accession>A0AAP7IEQ5</accession>
<name>A0AAP7IEQ5_9STAP</name>
<evidence type="ECO:0000256" key="3">
    <source>
        <dbReference type="ARBA" id="ARBA00023163"/>
    </source>
</evidence>
<protein>
    <submittedName>
        <fullName evidence="5">AraC family transcriptional regulator</fullName>
    </submittedName>
</protein>
<dbReference type="PANTHER" id="PTHR43280">
    <property type="entry name" value="ARAC-FAMILY TRANSCRIPTIONAL REGULATOR"/>
    <property type="match status" value="1"/>
</dbReference>
<dbReference type="PROSITE" id="PS01124">
    <property type="entry name" value="HTH_ARAC_FAMILY_2"/>
    <property type="match status" value="1"/>
</dbReference>
<evidence type="ECO:0000256" key="1">
    <source>
        <dbReference type="ARBA" id="ARBA00023015"/>
    </source>
</evidence>